<keyword evidence="1" id="KW-0732">Signal</keyword>
<name>A0A8J9ZZL4_BRALA</name>
<evidence type="ECO:0000256" key="1">
    <source>
        <dbReference type="SAM" id="SignalP"/>
    </source>
</evidence>
<dbReference type="AlphaFoldDB" id="A0A8J9ZZL4"/>
<keyword evidence="3" id="KW-1185">Reference proteome</keyword>
<evidence type="ECO:0000313" key="3">
    <source>
        <dbReference type="Proteomes" id="UP000838412"/>
    </source>
</evidence>
<reference evidence="2" key="1">
    <citation type="submission" date="2022-01" db="EMBL/GenBank/DDBJ databases">
        <authorList>
            <person name="Braso-Vives M."/>
        </authorList>
    </citation>
    <scope>NUCLEOTIDE SEQUENCE</scope>
</reference>
<proteinExistence type="predicted"/>
<organism evidence="2 3">
    <name type="scientific">Branchiostoma lanceolatum</name>
    <name type="common">Common lancelet</name>
    <name type="synonym">Amphioxus lanceolatum</name>
    <dbReference type="NCBI Taxonomy" id="7740"/>
    <lineage>
        <taxon>Eukaryota</taxon>
        <taxon>Metazoa</taxon>
        <taxon>Chordata</taxon>
        <taxon>Cephalochordata</taxon>
        <taxon>Leptocardii</taxon>
        <taxon>Amphioxiformes</taxon>
        <taxon>Branchiostomatidae</taxon>
        <taxon>Branchiostoma</taxon>
    </lineage>
</organism>
<gene>
    <name evidence="2" type="primary">Hypp3138</name>
    <name evidence="2" type="ORF">BLAG_LOCUS19273</name>
</gene>
<accession>A0A8J9ZZL4</accession>
<sequence>MGIVWKAFLVILVAWVFLDTEAFVAVRSRARGKGLTPTGKGRAYNRVPFSRYGRGGLSEAETSGGPVTMKREDWQRWVAAVGETSSALHAGRPAGSEAPHKPFVLHGLGLRGHREWWSSRTLRSLMAGQAR</sequence>
<evidence type="ECO:0000313" key="2">
    <source>
        <dbReference type="EMBL" id="CAH1265217.1"/>
    </source>
</evidence>
<dbReference type="Proteomes" id="UP000838412">
    <property type="component" value="Chromosome 5"/>
</dbReference>
<feature type="signal peptide" evidence="1">
    <location>
        <begin position="1"/>
        <end position="22"/>
    </location>
</feature>
<feature type="chain" id="PRO_5035467474" evidence="1">
    <location>
        <begin position="23"/>
        <end position="131"/>
    </location>
</feature>
<dbReference type="EMBL" id="OV696690">
    <property type="protein sequence ID" value="CAH1265217.1"/>
    <property type="molecule type" value="Genomic_DNA"/>
</dbReference>
<protein>
    <submittedName>
        <fullName evidence="2">Hypp3138 protein</fullName>
    </submittedName>
</protein>
<dbReference type="OrthoDB" id="10606855at2759"/>